<dbReference type="InterPro" id="IPR000668">
    <property type="entry name" value="Peptidase_C1A_C"/>
</dbReference>
<dbReference type="GO" id="GO:0008234">
    <property type="term" value="F:cysteine-type peptidase activity"/>
    <property type="evidence" value="ECO:0007669"/>
    <property type="project" value="InterPro"/>
</dbReference>
<gene>
    <name evidence="2" type="ORF">EZS28_020653</name>
</gene>
<dbReference type="GO" id="GO:0006508">
    <property type="term" value="P:proteolysis"/>
    <property type="evidence" value="ECO:0007669"/>
    <property type="project" value="UniProtKB-KW"/>
</dbReference>
<dbReference type="Gene3D" id="3.90.70.10">
    <property type="entry name" value="Cysteine proteinases"/>
    <property type="match status" value="1"/>
</dbReference>
<dbReference type="SUPFAM" id="SSF54001">
    <property type="entry name" value="Cysteine proteinases"/>
    <property type="match status" value="1"/>
</dbReference>
<evidence type="ECO:0000259" key="1">
    <source>
        <dbReference type="Pfam" id="PF00112"/>
    </source>
</evidence>
<sequence>MKIMKERICPLIHINCPPQINCQQCINIPHSPGLIELKSAVYQTLSKVSWINNQFKDMLVNDHNIIPHLIPPLIQFSSQYQLDKETDSQEQNNLQQSQEQSSSISLITSSLKLLENLIRNDNIYKEVIKTPKALHSLSTLSIYKIGTHFSQQNDQQTLQVRSSSRDCLLQIYCRGDASTQTELVNARYAGALVIAISTAGGHGEEQDGEIYWGLNFISIFLRCLNQVRNFNATQFPPQPLLVRRSVEQLEEEGGNEEIESQINNKENSGNIKSQANRAKATVLNYFIEQGNQRPTCNYQMKIFLLALFVVSIAHLIVDQINNDPNLTWQAYQYPPEIITLEKARAMCGTLFEEGNDVDPLDSNALPANFDARERYAGKLFPIHDQGKCGSYWAFAVAETAEHRLSIQGCDYGAMSPQDLVECDHHAQLASKANKWREKSEGFVIPD</sequence>
<dbReference type="AlphaFoldDB" id="A0A5J4VNC4"/>
<keyword evidence="2" id="KW-0645">Protease</keyword>
<evidence type="ECO:0000313" key="2">
    <source>
        <dbReference type="EMBL" id="KAA6383819.1"/>
    </source>
</evidence>
<accession>A0A5J4VNC4</accession>
<dbReference type="Pfam" id="PF00112">
    <property type="entry name" value="Peptidase_C1"/>
    <property type="match status" value="1"/>
</dbReference>
<reference evidence="2 3" key="1">
    <citation type="submission" date="2019-03" db="EMBL/GenBank/DDBJ databases">
        <title>Single cell metagenomics reveals metabolic interactions within the superorganism composed of flagellate Streblomastix strix and complex community of Bacteroidetes bacteria on its surface.</title>
        <authorList>
            <person name="Treitli S.C."/>
            <person name="Kolisko M."/>
            <person name="Husnik F."/>
            <person name="Keeling P."/>
            <person name="Hampl V."/>
        </authorList>
    </citation>
    <scope>NUCLEOTIDE SEQUENCE [LARGE SCALE GENOMIC DNA]</scope>
    <source>
        <strain evidence="2">ST1C</strain>
    </source>
</reference>
<dbReference type="Proteomes" id="UP000324800">
    <property type="component" value="Unassembled WGS sequence"/>
</dbReference>
<name>A0A5J4VNC4_9EUKA</name>
<evidence type="ECO:0000313" key="3">
    <source>
        <dbReference type="Proteomes" id="UP000324800"/>
    </source>
</evidence>
<dbReference type="InterPro" id="IPR038765">
    <property type="entry name" value="Papain-like_cys_pep_sf"/>
</dbReference>
<organism evidence="2 3">
    <name type="scientific">Streblomastix strix</name>
    <dbReference type="NCBI Taxonomy" id="222440"/>
    <lineage>
        <taxon>Eukaryota</taxon>
        <taxon>Metamonada</taxon>
        <taxon>Preaxostyla</taxon>
        <taxon>Oxymonadida</taxon>
        <taxon>Streblomastigidae</taxon>
        <taxon>Streblomastix</taxon>
    </lineage>
</organism>
<keyword evidence="2" id="KW-0378">Hydrolase</keyword>
<dbReference type="EMBL" id="SNRW01006055">
    <property type="protein sequence ID" value="KAA6383819.1"/>
    <property type="molecule type" value="Genomic_DNA"/>
</dbReference>
<protein>
    <submittedName>
        <fullName evidence="2">Putative cathepsin B1 cysteine protease</fullName>
    </submittedName>
</protein>
<proteinExistence type="predicted"/>
<comment type="caution">
    <text evidence="2">The sequence shown here is derived from an EMBL/GenBank/DDBJ whole genome shotgun (WGS) entry which is preliminary data.</text>
</comment>
<feature type="domain" description="Peptidase C1A papain C-terminal" evidence="1">
    <location>
        <begin position="365"/>
        <end position="425"/>
    </location>
</feature>